<keyword evidence="1 2" id="KW-0808">Transferase</keyword>
<dbReference type="OrthoDB" id="9777890at2"/>
<accession>A0A5M3WRK7</accession>
<dbReference type="SUPFAM" id="SSF52540">
    <property type="entry name" value="P-loop containing nucleoside triphosphate hydrolases"/>
    <property type="match status" value="1"/>
</dbReference>
<dbReference type="AlphaFoldDB" id="A0A5M3WRK7"/>
<name>A0A5M3WRK7_9ACTN</name>
<evidence type="ECO:0000313" key="2">
    <source>
        <dbReference type="EMBL" id="GES09931.1"/>
    </source>
</evidence>
<sequence>MKWKQVVNSTLEGVTGYAIKRVRLPPKPLPPLPPRMPDDVIRGPVDPAADRLLREPVFLLASVRSGSTLLRVMLNSHSHLHAPHETHFRRMTVNLPTDPLQQALTALGHTHSDVEHILWDRMLHRELLRSGKKILVEKTPSNVFAWKRISTCWPDARFVYLIRHPLSIATSWHEADPEARPMEEAIPHALRYATYLEEARQKVGGLTVTYERLTTNPEAELRAICDRLSVPWEPGVLRYGDHDHGTFVKGIGDWRDKIQTGTVQPGRALPEPDEVPEEMREMCAKWGYL</sequence>
<keyword evidence="3" id="KW-1185">Reference proteome</keyword>
<evidence type="ECO:0000313" key="3">
    <source>
        <dbReference type="Proteomes" id="UP000331127"/>
    </source>
</evidence>
<dbReference type="Gene3D" id="3.40.50.300">
    <property type="entry name" value="P-loop containing nucleotide triphosphate hydrolases"/>
    <property type="match status" value="1"/>
</dbReference>
<gene>
    <name evidence="2" type="ORF">Amac_035270</name>
</gene>
<dbReference type="PANTHER" id="PTHR12788:SF10">
    <property type="entry name" value="PROTEIN-TYROSINE SULFOTRANSFERASE"/>
    <property type="match status" value="1"/>
</dbReference>
<evidence type="ECO:0000256" key="1">
    <source>
        <dbReference type="ARBA" id="ARBA00022679"/>
    </source>
</evidence>
<dbReference type="Proteomes" id="UP000331127">
    <property type="component" value="Unassembled WGS sequence"/>
</dbReference>
<dbReference type="RefSeq" id="WP_155355431.1">
    <property type="nucleotide sequence ID" value="NZ_BAAAHL010000027.1"/>
</dbReference>
<proteinExistence type="predicted"/>
<dbReference type="EMBL" id="BLAE01000018">
    <property type="protein sequence ID" value="GES09931.1"/>
    <property type="molecule type" value="Genomic_DNA"/>
</dbReference>
<dbReference type="Pfam" id="PF13469">
    <property type="entry name" value="Sulfotransfer_3"/>
    <property type="match status" value="1"/>
</dbReference>
<protein>
    <submittedName>
        <fullName evidence="2">Sulfotransferase family protein</fullName>
    </submittedName>
</protein>
<organism evidence="2 3">
    <name type="scientific">Acrocarpospora macrocephala</name>
    <dbReference type="NCBI Taxonomy" id="150177"/>
    <lineage>
        <taxon>Bacteria</taxon>
        <taxon>Bacillati</taxon>
        <taxon>Actinomycetota</taxon>
        <taxon>Actinomycetes</taxon>
        <taxon>Streptosporangiales</taxon>
        <taxon>Streptosporangiaceae</taxon>
        <taxon>Acrocarpospora</taxon>
    </lineage>
</organism>
<dbReference type="InterPro" id="IPR026634">
    <property type="entry name" value="TPST-like"/>
</dbReference>
<dbReference type="PANTHER" id="PTHR12788">
    <property type="entry name" value="PROTEIN-TYROSINE SULFOTRANSFERASE 2"/>
    <property type="match status" value="1"/>
</dbReference>
<comment type="caution">
    <text evidence="2">The sequence shown here is derived from an EMBL/GenBank/DDBJ whole genome shotgun (WGS) entry which is preliminary data.</text>
</comment>
<dbReference type="GO" id="GO:0008476">
    <property type="term" value="F:protein-tyrosine sulfotransferase activity"/>
    <property type="evidence" value="ECO:0007669"/>
    <property type="project" value="InterPro"/>
</dbReference>
<reference evidence="2 3" key="1">
    <citation type="submission" date="2019-10" db="EMBL/GenBank/DDBJ databases">
        <title>Whole genome shotgun sequence of Acrocarpospora macrocephala NBRC 16266.</title>
        <authorList>
            <person name="Ichikawa N."/>
            <person name="Kimura A."/>
            <person name="Kitahashi Y."/>
            <person name="Komaki H."/>
            <person name="Oguchi A."/>
        </authorList>
    </citation>
    <scope>NUCLEOTIDE SEQUENCE [LARGE SCALE GENOMIC DNA]</scope>
    <source>
        <strain evidence="2 3">NBRC 16266</strain>
    </source>
</reference>
<dbReference type="InterPro" id="IPR027417">
    <property type="entry name" value="P-loop_NTPase"/>
</dbReference>